<comment type="caution">
    <text evidence="1">The sequence shown here is derived from an EMBL/GenBank/DDBJ whole genome shotgun (WGS) entry which is preliminary data.</text>
</comment>
<evidence type="ECO:0008006" key="3">
    <source>
        <dbReference type="Google" id="ProtNLM"/>
    </source>
</evidence>
<dbReference type="EMBL" id="JAIVGD010000019">
    <property type="protein sequence ID" value="KAH0748079.1"/>
    <property type="molecule type" value="Genomic_DNA"/>
</dbReference>
<evidence type="ECO:0000313" key="1">
    <source>
        <dbReference type="EMBL" id="KAH0748079.1"/>
    </source>
</evidence>
<evidence type="ECO:0000313" key="2">
    <source>
        <dbReference type="Proteomes" id="UP000826656"/>
    </source>
</evidence>
<dbReference type="Gene3D" id="2.40.70.10">
    <property type="entry name" value="Acid Proteases"/>
    <property type="match status" value="1"/>
</dbReference>
<accession>A0ABQ7UET1</accession>
<keyword evidence="2" id="KW-1185">Reference proteome</keyword>
<reference evidence="1 2" key="1">
    <citation type="journal article" date="2021" name="bioRxiv">
        <title>Chromosome-scale and haplotype-resolved genome assembly of a tetraploid potato cultivar.</title>
        <authorList>
            <person name="Sun H."/>
            <person name="Jiao W.-B."/>
            <person name="Krause K."/>
            <person name="Campoy J.A."/>
            <person name="Goel M."/>
            <person name="Folz-Donahue K."/>
            <person name="Kukat C."/>
            <person name="Huettel B."/>
            <person name="Schneeberger K."/>
        </authorList>
    </citation>
    <scope>NUCLEOTIDE SEQUENCE [LARGE SCALE GENOMIC DNA]</scope>
    <source>
        <strain evidence="1">SolTubOtavaFocal</strain>
        <tissue evidence="1">Leaves</tissue>
    </source>
</reference>
<dbReference type="CDD" id="cd00303">
    <property type="entry name" value="retropepsin_like"/>
    <property type="match status" value="1"/>
</dbReference>
<dbReference type="Proteomes" id="UP000826656">
    <property type="component" value="Unassembled WGS sequence"/>
</dbReference>
<organism evidence="1 2">
    <name type="scientific">Solanum tuberosum</name>
    <name type="common">Potato</name>
    <dbReference type="NCBI Taxonomy" id="4113"/>
    <lineage>
        <taxon>Eukaryota</taxon>
        <taxon>Viridiplantae</taxon>
        <taxon>Streptophyta</taxon>
        <taxon>Embryophyta</taxon>
        <taxon>Tracheophyta</taxon>
        <taxon>Spermatophyta</taxon>
        <taxon>Magnoliopsida</taxon>
        <taxon>eudicotyledons</taxon>
        <taxon>Gunneridae</taxon>
        <taxon>Pentapetalae</taxon>
        <taxon>asterids</taxon>
        <taxon>lamiids</taxon>
        <taxon>Solanales</taxon>
        <taxon>Solanaceae</taxon>
        <taxon>Solanoideae</taxon>
        <taxon>Solaneae</taxon>
        <taxon>Solanum</taxon>
    </lineage>
</organism>
<protein>
    <recommendedName>
        <fullName evidence="3">Retrotransposon gag domain-containing protein</fullName>
    </recommendedName>
</protein>
<name>A0ABQ7UET1_SOLTU</name>
<dbReference type="InterPro" id="IPR021109">
    <property type="entry name" value="Peptidase_aspartic_dom_sf"/>
</dbReference>
<sequence>MDWLRGLVTWIEFKEELISRFGEILVEDVVEEFNKLSQVGSVDEFLGKFEDLKAQMLIRNPALNEAHFLSSFIGALKEEIRFAVKLFKPITLKIAIEKARMQELAIKAAQRRNKTIVNKRPANPAVKNTTFRLSLEVYEHRKINHLCFKCREKYGPGHVCKRRQLNCLIGEAEAEIDMSEIITPQEADEPPDVMIEGVVEQEIQQAVCLNALTGHNQGSTHSFIDEHTVQATGHESSHCPPVRVTVADGNYGRTFMEDLLIIPLGGCDLVLGNDWMKKHNPTKFDHERRCVIIGRKPNKLVLPALVEGSLKMLTSGSMS</sequence>
<proteinExistence type="predicted"/>
<gene>
    <name evidence="1" type="ORF">KY290_027311</name>
</gene>